<comment type="subcellular location">
    <subcellularLocation>
        <location evidence="1">Membrane</location>
        <topology evidence="1">Multi-pass membrane protein</topology>
    </subcellularLocation>
</comment>
<reference evidence="14" key="1">
    <citation type="submission" date="2022-04" db="EMBL/GenBank/DDBJ databases">
        <authorList>
            <person name="Xu L."/>
            <person name="Lv Z."/>
        </authorList>
    </citation>
    <scope>NUCLEOTIDE SEQUENCE</scope>
    <source>
        <strain evidence="14">LV_2022a</strain>
    </source>
</reference>
<name>A0AAE1ZFF4_SCHME</name>
<dbReference type="Pfam" id="PF02214">
    <property type="entry name" value="BTB_2"/>
    <property type="match status" value="1"/>
</dbReference>
<evidence type="ECO:0000256" key="10">
    <source>
        <dbReference type="ARBA" id="ARBA00023136"/>
    </source>
</evidence>
<dbReference type="FunFam" id="1.10.287.70:FF:000002">
    <property type="entry name" value="Potassium voltage-gated channel subfamily a member"/>
    <property type="match status" value="1"/>
</dbReference>
<keyword evidence="9" id="KW-0406">Ion transport</keyword>
<keyword evidence="15" id="KW-1185">Reference proteome</keyword>
<dbReference type="InterPro" id="IPR011333">
    <property type="entry name" value="SKP1/BTB/POZ_sf"/>
</dbReference>
<dbReference type="GO" id="GO:0005251">
    <property type="term" value="F:delayed rectifier potassium channel activity"/>
    <property type="evidence" value="ECO:0007669"/>
    <property type="project" value="TreeGrafter"/>
</dbReference>
<keyword evidence="7" id="KW-0630">Potassium</keyword>
<dbReference type="Gene3D" id="1.10.287.70">
    <property type="match status" value="1"/>
</dbReference>
<dbReference type="GO" id="GO:0001508">
    <property type="term" value="P:action potential"/>
    <property type="evidence" value="ECO:0007669"/>
    <property type="project" value="TreeGrafter"/>
</dbReference>
<gene>
    <name evidence="14" type="ORF">MN116_003732</name>
</gene>
<keyword evidence="10 12" id="KW-0472">Membrane</keyword>
<feature type="domain" description="BTB" evidence="13">
    <location>
        <begin position="456"/>
        <end position="556"/>
    </location>
</feature>
<keyword evidence="6" id="KW-0851">Voltage-gated channel</keyword>
<sequence length="826" mass="95625">MRECIFHNFMAEYFFSELNILYFITLTLELKNKSIIIVHPIELILIVKMLYTTSLMKVIPQAPKRMESDKFIFSSTPEISNVTNRNCDFFSLIKKRPANEKRICSRHPLYHHAPHCRHQHDYQRYYNHRRQECSYFCVNHKPKSKPTIRQLINKQLSLPAEYMDEEKSCYSSSGLMRTASILGNDLESGLTNSDDGLHSCVNIHVSDMPSDKQKFNQSPDSPSSTNSYLRLQNVHQTSLLDTKAVYEVNKYSEVQCSSSSVTSNKSKLKYFDDTDASNLCDDVHKDSFKDRLSYFPTINSRLILTNSSRYLFHSVSNSSHDIEKYNSTGVIDTKSLMPKKELKFAVPEFLMPIIDRRTSSQLVNVTKIPESTMNIEYKLMKRRKTIKERFKQLHSDYDGSKFWNKLNKTNKMNEMKNLSSTRSRSSMIISLDYTHQHHHHKDSISRSSITSCDDCRRVIINVSGLKFETWLTVLESHPTTLLGDYNKRKPFYDEYRKEYFFDRHRPSFEAIFNYYQYGGRLKRPAIVSDDIFLTELEFFQIESEALDIYKKNEGYVPDVIILPENVIKRKLWMLFEYPETSILAFTFSMASFIFTVISIILFCIETLPVYAQTHCEPGAKPNFRDPFFIIETLCTFWFTIEIFIRFISCPSPKIFIKDIKNLIDLAAIVPYYITLFNVLITFSCEGAKNSASLAFLRVIRLIRVFKLTKHSSGLQVLVLTFKESIEGLSLFLVAFIVCILVFSSTIYYVEIDRKGSQIESIPDAFWWAVITMCTVGYGDKVPKGPLGKVVGSVCAVAGVLTLAIPVPIITENFNKFYAHKTGRGRR</sequence>
<proteinExistence type="predicted"/>
<accession>A0AAE1ZFF4</accession>
<dbReference type="InterPro" id="IPR003972">
    <property type="entry name" value="K_chnl_volt-dep_Kv1"/>
</dbReference>
<evidence type="ECO:0000256" key="1">
    <source>
        <dbReference type="ARBA" id="ARBA00004141"/>
    </source>
</evidence>
<dbReference type="SUPFAM" id="SSF81324">
    <property type="entry name" value="Voltage-gated potassium channels"/>
    <property type="match status" value="1"/>
</dbReference>
<dbReference type="InterPro" id="IPR027359">
    <property type="entry name" value="Volt_channel_dom_sf"/>
</dbReference>
<evidence type="ECO:0000256" key="5">
    <source>
        <dbReference type="ARBA" id="ARBA00022826"/>
    </source>
</evidence>
<evidence type="ECO:0000313" key="14">
    <source>
        <dbReference type="EMBL" id="KAK4472484.1"/>
    </source>
</evidence>
<dbReference type="AlphaFoldDB" id="A0AAE1ZFF4"/>
<dbReference type="PANTHER" id="PTHR11537">
    <property type="entry name" value="VOLTAGE-GATED POTASSIUM CHANNEL"/>
    <property type="match status" value="1"/>
</dbReference>
<dbReference type="InterPro" id="IPR005821">
    <property type="entry name" value="Ion_trans_dom"/>
</dbReference>
<evidence type="ECO:0000259" key="13">
    <source>
        <dbReference type="SMART" id="SM00225"/>
    </source>
</evidence>
<evidence type="ECO:0000256" key="12">
    <source>
        <dbReference type="SAM" id="Phobius"/>
    </source>
</evidence>
<dbReference type="Pfam" id="PF00520">
    <property type="entry name" value="Ion_trans"/>
    <property type="match status" value="1"/>
</dbReference>
<dbReference type="CDD" id="cd18377">
    <property type="entry name" value="BTB_POZ_Kv1_KCNA"/>
    <property type="match status" value="1"/>
</dbReference>
<dbReference type="EMBL" id="JALJAT010000002">
    <property type="protein sequence ID" value="KAK4472484.1"/>
    <property type="molecule type" value="Genomic_DNA"/>
</dbReference>
<evidence type="ECO:0000256" key="6">
    <source>
        <dbReference type="ARBA" id="ARBA00022882"/>
    </source>
</evidence>
<feature type="transmembrane region" description="Helical" evidence="12">
    <location>
        <begin position="627"/>
        <end position="647"/>
    </location>
</feature>
<evidence type="ECO:0000256" key="9">
    <source>
        <dbReference type="ARBA" id="ARBA00023065"/>
    </source>
</evidence>
<evidence type="ECO:0000256" key="8">
    <source>
        <dbReference type="ARBA" id="ARBA00022989"/>
    </source>
</evidence>
<dbReference type="GO" id="GO:0008076">
    <property type="term" value="C:voltage-gated potassium channel complex"/>
    <property type="evidence" value="ECO:0007669"/>
    <property type="project" value="InterPro"/>
</dbReference>
<organism evidence="14 15">
    <name type="scientific">Schistosoma mekongi</name>
    <name type="common">Parasitic worm</name>
    <dbReference type="NCBI Taxonomy" id="38744"/>
    <lineage>
        <taxon>Eukaryota</taxon>
        <taxon>Metazoa</taxon>
        <taxon>Spiralia</taxon>
        <taxon>Lophotrochozoa</taxon>
        <taxon>Platyhelminthes</taxon>
        <taxon>Trematoda</taxon>
        <taxon>Digenea</taxon>
        <taxon>Strigeidida</taxon>
        <taxon>Schistosomatoidea</taxon>
        <taxon>Schistosomatidae</taxon>
        <taxon>Schistosoma</taxon>
    </lineage>
</organism>
<reference evidence="14" key="2">
    <citation type="journal article" date="2023" name="Infect Dis Poverty">
        <title>Chromosome-scale genome of the human blood fluke Schistosoma mekongi and its implications for public health.</title>
        <authorList>
            <person name="Zhou M."/>
            <person name="Xu L."/>
            <person name="Xu D."/>
            <person name="Chen W."/>
            <person name="Khan J."/>
            <person name="Hu Y."/>
            <person name="Huang H."/>
            <person name="Wei H."/>
            <person name="Zhang Y."/>
            <person name="Chusongsang P."/>
            <person name="Tanasarnprasert K."/>
            <person name="Hu X."/>
            <person name="Limpanont Y."/>
            <person name="Lv Z."/>
        </authorList>
    </citation>
    <scope>NUCLEOTIDE SEQUENCE</scope>
    <source>
        <strain evidence="14">LV_2022a</strain>
    </source>
</reference>
<dbReference type="PRINTS" id="PR00169">
    <property type="entry name" value="KCHANNEL"/>
</dbReference>
<feature type="transmembrane region" description="Helical" evidence="12">
    <location>
        <begin position="789"/>
        <end position="810"/>
    </location>
</feature>
<evidence type="ECO:0000256" key="4">
    <source>
        <dbReference type="ARBA" id="ARBA00022692"/>
    </source>
</evidence>
<dbReference type="InterPro" id="IPR003131">
    <property type="entry name" value="T1-type_BTB"/>
</dbReference>
<keyword evidence="2" id="KW-0813">Transport</keyword>
<dbReference type="Gene3D" id="1.20.120.350">
    <property type="entry name" value="Voltage-gated potassium channels. Chain C"/>
    <property type="match status" value="1"/>
</dbReference>
<dbReference type="PRINTS" id="PR01496">
    <property type="entry name" value="SHAKERCHANEL"/>
</dbReference>
<evidence type="ECO:0000256" key="2">
    <source>
        <dbReference type="ARBA" id="ARBA00022448"/>
    </source>
</evidence>
<evidence type="ECO:0000256" key="3">
    <source>
        <dbReference type="ARBA" id="ARBA00022538"/>
    </source>
</evidence>
<evidence type="ECO:0000256" key="7">
    <source>
        <dbReference type="ARBA" id="ARBA00022958"/>
    </source>
</evidence>
<dbReference type="InterPro" id="IPR003968">
    <property type="entry name" value="K_chnl_volt-dep_Kv"/>
</dbReference>
<keyword evidence="11" id="KW-0407">Ion channel</keyword>
<dbReference type="PANTHER" id="PTHR11537:SF113">
    <property type="entry name" value="POTASSIUM VOLTAGE-GATED CHANNEL PROTEIN SHAKER"/>
    <property type="match status" value="1"/>
</dbReference>
<feature type="transmembrane region" description="Helical" evidence="12">
    <location>
        <begin position="659"/>
        <end position="680"/>
    </location>
</feature>
<dbReference type="Gene3D" id="3.30.710.10">
    <property type="entry name" value="Potassium Channel Kv1.1, Chain A"/>
    <property type="match status" value="1"/>
</dbReference>
<dbReference type="GO" id="GO:0051260">
    <property type="term" value="P:protein homooligomerization"/>
    <property type="evidence" value="ECO:0007669"/>
    <property type="project" value="InterPro"/>
</dbReference>
<dbReference type="Proteomes" id="UP001292079">
    <property type="component" value="Unassembled WGS sequence"/>
</dbReference>
<keyword evidence="8 12" id="KW-1133">Transmembrane helix</keyword>
<dbReference type="SUPFAM" id="SSF54695">
    <property type="entry name" value="POZ domain"/>
    <property type="match status" value="1"/>
</dbReference>
<feature type="transmembrane region" description="Helical" evidence="12">
    <location>
        <begin position="728"/>
        <end position="749"/>
    </location>
</feature>
<feature type="transmembrane region" description="Helical" evidence="12">
    <location>
        <begin position="582"/>
        <end position="607"/>
    </location>
</feature>
<dbReference type="SMART" id="SM00225">
    <property type="entry name" value="BTB"/>
    <property type="match status" value="1"/>
</dbReference>
<evidence type="ECO:0000313" key="15">
    <source>
        <dbReference type="Proteomes" id="UP001292079"/>
    </source>
</evidence>
<evidence type="ECO:0000256" key="11">
    <source>
        <dbReference type="ARBA" id="ARBA00023303"/>
    </source>
</evidence>
<keyword evidence="4 12" id="KW-0812">Transmembrane</keyword>
<keyword evidence="5" id="KW-0631">Potassium channel</keyword>
<dbReference type="InterPro" id="IPR028325">
    <property type="entry name" value="VG_K_chnl"/>
</dbReference>
<keyword evidence="3" id="KW-0633">Potassium transport</keyword>
<dbReference type="PRINTS" id="PR01491">
    <property type="entry name" value="KVCHANNEL"/>
</dbReference>
<comment type="caution">
    <text evidence="14">The sequence shown here is derived from an EMBL/GenBank/DDBJ whole genome shotgun (WGS) entry which is preliminary data.</text>
</comment>
<protein>
    <recommendedName>
        <fullName evidence="13">BTB domain-containing protein</fullName>
    </recommendedName>
</protein>
<dbReference type="InterPro" id="IPR000210">
    <property type="entry name" value="BTB/POZ_dom"/>
</dbReference>